<keyword evidence="2" id="KW-1185">Reference proteome</keyword>
<dbReference type="AlphaFoldDB" id="A0AAV7J3V9"/>
<accession>A0AAV7J3V9</accession>
<organism evidence="1 2">
    <name type="scientific">Cotesia glomerata</name>
    <name type="common">Lepidopteran parasitic wasp</name>
    <name type="synonym">Apanteles glomeratus</name>
    <dbReference type="NCBI Taxonomy" id="32391"/>
    <lineage>
        <taxon>Eukaryota</taxon>
        <taxon>Metazoa</taxon>
        <taxon>Ecdysozoa</taxon>
        <taxon>Arthropoda</taxon>
        <taxon>Hexapoda</taxon>
        <taxon>Insecta</taxon>
        <taxon>Pterygota</taxon>
        <taxon>Neoptera</taxon>
        <taxon>Endopterygota</taxon>
        <taxon>Hymenoptera</taxon>
        <taxon>Apocrita</taxon>
        <taxon>Ichneumonoidea</taxon>
        <taxon>Braconidae</taxon>
        <taxon>Microgastrinae</taxon>
        <taxon>Cotesia</taxon>
    </lineage>
</organism>
<name>A0AAV7J3V9_COTGL</name>
<dbReference type="Proteomes" id="UP000826195">
    <property type="component" value="Unassembled WGS sequence"/>
</dbReference>
<evidence type="ECO:0000313" key="2">
    <source>
        <dbReference type="Proteomes" id="UP000826195"/>
    </source>
</evidence>
<sequence>MLISDTRGNHRSHCPDKDGMDVCVTHDSGDANEDPREFISTALSVVHIRVLYVIVFQLTVKQDFCSGIGERNIPEHPWTAFTEAIMWSRHPSDSPKYPADARSSR</sequence>
<dbReference type="EMBL" id="JAHXZJ010000002">
    <property type="protein sequence ID" value="KAH0564079.1"/>
    <property type="molecule type" value="Genomic_DNA"/>
</dbReference>
<reference evidence="1 2" key="1">
    <citation type="journal article" date="2021" name="J. Hered.">
        <title>A chromosome-level genome assembly of the parasitoid wasp, Cotesia glomerata (Hymenoptera: Braconidae).</title>
        <authorList>
            <person name="Pinto B.J."/>
            <person name="Weis J.J."/>
            <person name="Gamble T."/>
            <person name="Ode P.J."/>
            <person name="Paul R."/>
            <person name="Zaspel J.M."/>
        </authorList>
    </citation>
    <scope>NUCLEOTIDE SEQUENCE [LARGE SCALE GENOMIC DNA]</scope>
    <source>
        <strain evidence="1">CgM1</strain>
    </source>
</reference>
<proteinExistence type="predicted"/>
<comment type="caution">
    <text evidence="1">The sequence shown here is derived from an EMBL/GenBank/DDBJ whole genome shotgun (WGS) entry which is preliminary data.</text>
</comment>
<evidence type="ECO:0000313" key="1">
    <source>
        <dbReference type="EMBL" id="KAH0564079.1"/>
    </source>
</evidence>
<protein>
    <submittedName>
        <fullName evidence="1">Uncharacterized protein</fullName>
    </submittedName>
</protein>
<gene>
    <name evidence="1" type="ORF">KQX54_009054</name>
</gene>